<dbReference type="AlphaFoldDB" id="A0A3B0BZT5"/>
<dbReference type="OrthoDB" id="3213425at2"/>
<keyword evidence="2" id="KW-1185">Reference proteome</keyword>
<reference evidence="1 2" key="1">
    <citation type="journal article" date="2015" name="Antonie Van Leeuwenhoek">
        <title>Streptomyces klenkii sp. nov., isolated from deep marine sediment.</title>
        <authorList>
            <person name="Veyisoglu A."/>
            <person name="Sahin N."/>
        </authorList>
    </citation>
    <scope>NUCLEOTIDE SEQUENCE [LARGE SCALE GENOMIC DNA]</scope>
    <source>
        <strain evidence="1 2">KCTC 29202</strain>
    </source>
</reference>
<dbReference type="RefSeq" id="WP_120753335.1">
    <property type="nucleotide sequence ID" value="NZ_RBAM01000001.1"/>
</dbReference>
<evidence type="ECO:0000313" key="2">
    <source>
        <dbReference type="Proteomes" id="UP000270343"/>
    </source>
</evidence>
<organism evidence="1 2">
    <name type="scientific">Streptomyces klenkii</name>
    <dbReference type="NCBI Taxonomy" id="1420899"/>
    <lineage>
        <taxon>Bacteria</taxon>
        <taxon>Bacillati</taxon>
        <taxon>Actinomycetota</taxon>
        <taxon>Actinomycetes</taxon>
        <taxon>Kitasatosporales</taxon>
        <taxon>Streptomycetaceae</taxon>
        <taxon>Streptomyces</taxon>
    </lineage>
</organism>
<name>A0A3B0BZT5_9ACTN</name>
<evidence type="ECO:0000313" key="1">
    <source>
        <dbReference type="EMBL" id="RKN77718.1"/>
    </source>
</evidence>
<dbReference type="EMBL" id="RBAM01000001">
    <property type="protein sequence ID" value="RKN77718.1"/>
    <property type="molecule type" value="Genomic_DNA"/>
</dbReference>
<sequence length="451" mass="49873">MRTWRTPNQPLRSLLREAGWSGARLAREINALAREQHRSLNYDRSTVSHWLAGTRPRPPAPQLAAEAFSRRLGRRVDVAETGLSLHEGAAAHERADTPADRLRRLGASPGEACDDVVHSPADSMLPLWEQWHPSRNRTAAPPPPGPPDLAVARAMLDLFSRHEAWFGGDSARHALRAYLATNVSAWLEQDLRPSFRRELLTTAGHLAYLCAFTHFDANLQAAAQRYYLTAAELARHAGDRTGYAMAARGLSVQALSLGHDTDADLLAARAVRIGLPQSESAHQRAFFLGHLALTRARVGEHRASDEHFATAEAYLHEPEPERQPPIGSFHLAALTLQQAYAARARGDSRQEAAGLRASLRHRPRQERRGRALSLATLAEAQLDIGHLDLACETWTSFLDLSEDLRSARVTDRLHTLLARLRPYTANRSAAEVHERARALRPRHLGGGDTIA</sequence>
<comment type="caution">
    <text evidence="1">The sequence shown here is derived from an EMBL/GenBank/DDBJ whole genome shotgun (WGS) entry which is preliminary data.</text>
</comment>
<gene>
    <name evidence="1" type="ORF">D7231_03240</name>
</gene>
<accession>A0A3B0BZT5</accession>
<dbReference type="Proteomes" id="UP000270343">
    <property type="component" value="Unassembled WGS sequence"/>
</dbReference>
<protein>
    <recommendedName>
        <fullName evidence="3">Transcriptional regulator</fullName>
    </recommendedName>
</protein>
<evidence type="ECO:0008006" key="3">
    <source>
        <dbReference type="Google" id="ProtNLM"/>
    </source>
</evidence>
<proteinExistence type="predicted"/>